<dbReference type="STRING" id="94130.A0A2Z6RUI1"/>
<name>A0A2Z6RUI1_9GLOM</name>
<organism evidence="6 7">
    <name type="scientific">Rhizophagus clarus</name>
    <dbReference type="NCBI Taxonomy" id="94130"/>
    <lineage>
        <taxon>Eukaryota</taxon>
        <taxon>Fungi</taxon>
        <taxon>Fungi incertae sedis</taxon>
        <taxon>Mucoromycota</taxon>
        <taxon>Glomeromycotina</taxon>
        <taxon>Glomeromycetes</taxon>
        <taxon>Glomerales</taxon>
        <taxon>Glomeraceae</taxon>
        <taxon>Rhizophagus</taxon>
    </lineage>
</organism>
<dbReference type="PANTHER" id="PTHR46481">
    <property type="entry name" value="ZINC FINGER BED DOMAIN-CONTAINING PROTEIN 4"/>
    <property type="match status" value="1"/>
</dbReference>
<evidence type="ECO:0008006" key="8">
    <source>
        <dbReference type="Google" id="ProtNLM"/>
    </source>
</evidence>
<sequence>MVQTLKKYIISTNKKSGATNKLCYCRVCYNKLGEDHPNLKTIADKTDRILKHFKNCQNFQDLYSQQEKDEVFNSKEESHLGKRKNKKKFHLHLLQVTISCGFPLSWVNNPEVIELFKFLNPQIKLPDRKTLSTEILSDVVKDFDAMMLEKLALDRIGITFSFDGWTNVHEQELMGSILMSSEEQPYSLATKFEPSTSLTRRRPTDPLTISRNVYNIVMNNSFWELLTKLKQILIPYCRILNILQGDKARLYEILHGFAYFYQF</sequence>
<keyword evidence="3" id="KW-0863">Zinc-finger</keyword>
<dbReference type="EMBL" id="BEXD01004037">
    <property type="protein sequence ID" value="GBC05901.1"/>
    <property type="molecule type" value="Genomic_DNA"/>
</dbReference>
<keyword evidence="2" id="KW-0479">Metal-binding</keyword>
<dbReference type="GO" id="GO:0008270">
    <property type="term" value="F:zinc ion binding"/>
    <property type="evidence" value="ECO:0007669"/>
    <property type="project" value="UniProtKB-KW"/>
</dbReference>
<accession>A0A2Z6RUI1</accession>
<comment type="caution">
    <text evidence="6">The sequence shown here is derived from an EMBL/GenBank/DDBJ whole genome shotgun (WGS) entry which is preliminary data.</text>
</comment>
<comment type="subcellular location">
    <subcellularLocation>
        <location evidence="1">Nucleus</location>
    </subcellularLocation>
</comment>
<dbReference type="Proteomes" id="UP000247702">
    <property type="component" value="Unassembled WGS sequence"/>
</dbReference>
<dbReference type="InterPro" id="IPR052035">
    <property type="entry name" value="ZnF_BED_domain_contain"/>
</dbReference>
<keyword evidence="5" id="KW-0539">Nucleus</keyword>
<evidence type="ECO:0000256" key="1">
    <source>
        <dbReference type="ARBA" id="ARBA00004123"/>
    </source>
</evidence>
<reference evidence="6 7" key="1">
    <citation type="submission" date="2017-11" db="EMBL/GenBank/DDBJ databases">
        <title>The genome of Rhizophagus clarus HR1 reveals common genetic basis of auxotrophy among arbuscular mycorrhizal fungi.</title>
        <authorList>
            <person name="Kobayashi Y."/>
        </authorList>
    </citation>
    <scope>NUCLEOTIDE SEQUENCE [LARGE SCALE GENOMIC DNA]</scope>
    <source>
        <strain evidence="6 7">HR1</strain>
    </source>
</reference>
<protein>
    <recommendedName>
        <fullName evidence="8">DUF659 domain-containing protein</fullName>
    </recommendedName>
</protein>
<keyword evidence="4" id="KW-0862">Zinc</keyword>
<evidence type="ECO:0000313" key="7">
    <source>
        <dbReference type="Proteomes" id="UP000247702"/>
    </source>
</evidence>
<gene>
    <name evidence="6" type="ORF">RclHR1_00650020</name>
</gene>
<evidence type="ECO:0000256" key="2">
    <source>
        <dbReference type="ARBA" id="ARBA00022723"/>
    </source>
</evidence>
<proteinExistence type="predicted"/>
<evidence type="ECO:0000256" key="4">
    <source>
        <dbReference type="ARBA" id="ARBA00022833"/>
    </source>
</evidence>
<dbReference type="GO" id="GO:0005634">
    <property type="term" value="C:nucleus"/>
    <property type="evidence" value="ECO:0007669"/>
    <property type="project" value="UniProtKB-SubCell"/>
</dbReference>
<evidence type="ECO:0000256" key="3">
    <source>
        <dbReference type="ARBA" id="ARBA00022771"/>
    </source>
</evidence>
<evidence type="ECO:0000256" key="5">
    <source>
        <dbReference type="ARBA" id="ARBA00023242"/>
    </source>
</evidence>
<keyword evidence="7" id="KW-1185">Reference proteome</keyword>
<dbReference type="AlphaFoldDB" id="A0A2Z6RUI1"/>
<dbReference type="SUPFAM" id="SSF140996">
    <property type="entry name" value="Hermes dimerisation domain"/>
    <property type="match status" value="1"/>
</dbReference>
<dbReference type="PANTHER" id="PTHR46481:SF10">
    <property type="entry name" value="ZINC FINGER BED DOMAIN-CONTAINING PROTEIN 39"/>
    <property type="match status" value="1"/>
</dbReference>
<evidence type="ECO:0000313" key="6">
    <source>
        <dbReference type="EMBL" id="GBC05901.1"/>
    </source>
</evidence>